<evidence type="ECO:0000313" key="1">
    <source>
        <dbReference type="EMBL" id="ASI98241.1"/>
    </source>
</evidence>
<sequence length="242" mass="27295">METVKAVMSSGRDLNALMDKLLPGGLTVIENRAFLGGEFVLHALVSYSKTRNIPLIVEDIFDTLPVYMKHLEIMGVSIDERDVNVIKVGGTQEFGNVLGRINFENDPGVYQRKLERKLEEVKPNGRYIHLVLGLERFLTLQNDVYSTYILMSLIRQKLGDTNLLSQKLGNSEDINVYLMEPAVLENTNPNPLPMLEDIATSVIELENDGELIRLTLYKSVLALLSNKQHIIVSPREALGWWS</sequence>
<dbReference type="RefSeq" id="WP_088862210.1">
    <property type="nucleotide sequence ID" value="NZ_CP014854.1"/>
</dbReference>
<reference evidence="1 2" key="1">
    <citation type="submission" date="2016-03" db="EMBL/GenBank/DDBJ databases">
        <title>Complete genome sequence of Thermococcus celer.</title>
        <authorList>
            <person name="Oger P.M."/>
        </authorList>
    </citation>
    <scope>NUCLEOTIDE SEQUENCE [LARGE SCALE GENOMIC DNA]</scope>
    <source>
        <strain evidence="1 2">Vu 13</strain>
    </source>
</reference>
<dbReference type="AlphaFoldDB" id="A0A218NZZ0"/>
<name>A0A218NZZ0_THECE</name>
<gene>
    <name evidence="1" type="ORF">A3L02_00980</name>
</gene>
<protein>
    <submittedName>
        <fullName evidence="1">Uncharacterized protein</fullName>
    </submittedName>
</protein>
<dbReference type="GeneID" id="33323280"/>
<proteinExistence type="predicted"/>
<keyword evidence="2" id="KW-1185">Reference proteome</keyword>
<dbReference type="KEGG" id="tce:A3L02_00980"/>
<dbReference type="OrthoDB" id="85940at2157"/>
<dbReference type="InterPro" id="IPR005489">
    <property type="entry name" value="DUF257"/>
</dbReference>
<evidence type="ECO:0000313" key="2">
    <source>
        <dbReference type="Proteomes" id="UP000197156"/>
    </source>
</evidence>
<dbReference type="EMBL" id="CP014854">
    <property type="protein sequence ID" value="ASI98241.1"/>
    <property type="molecule type" value="Genomic_DNA"/>
</dbReference>
<organism evidence="1 2">
    <name type="scientific">Thermococcus celer Vu 13 = JCM 8558</name>
    <dbReference type="NCBI Taxonomy" id="1293037"/>
    <lineage>
        <taxon>Archaea</taxon>
        <taxon>Methanobacteriati</taxon>
        <taxon>Methanobacteriota</taxon>
        <taxon>Thermococci</taxon>
        <taxon>Thermococcales</taxon>
        <taxon>Thermococcaceae</taxon>
        <taxon>Thermococcus</taxon>
    </lineage>
</organism>
<dbReference type="Gene3D" id="3.40.50.11570">
    <property type="entry name" value="Protein of unknown function DUF257"/>
    <property type="match status" value="1"/>
</dbReference>
<accession>A0A218NZZ0</accession>
<dbReference type="Proteomes" id="UP000197156">
    <property type="component" value="Chromosome"/>
</dbReference>
<dbReference type="Pfam" id="PF03192">
    <property type="entry name" value="DUF257"/>
    <property type="match status" value="1"/>
</dbReference>